<reference evidence="2 3" key="1">
    <citation type="submission" date="2024-07" db="EMBL/GenBank/DDBJ databases">
        <title>Section-level genome sequencing and comparative genomics of Aspergillus sections Usti and Cavernicolus.</title>
        <authorList>
            <consortium name="Lawrence Berkeley National Laboratory"/>
            <person name="Nybo J.L."/>
            <person name="Vesth T.C."/>
            <person name="Theobald S."/>
            <person name="Frisvad J.C."/>
            <person name="Larsen T.O."/>
            <person name="Kjaerboelling I."/>
            <person name="Rothschild-Mancinelli K."/>
            <person name="Lyhne E.K."/>
            <person name="Kogle M.E."/>
            <person name="Barry K."/>
            <person name="Clum A."/>
            <person name="Na H."/>
            <person name="Ledsgaard L."/>
            <person name="Lin J."/>
            <person name="Lipzen A."/>
            <person name="Kuo A."/>
            <person name="Riley R."/>
            <person name="Mondo S."/>
            <person name="Labutti K."/>
            <person name="Haridas S."/>
            <person name="Pangalinan J."/>
            <person name="Salamov A.A."/>
            <person name="Simmons B.A."/>
            <person name="Magnuson J.K."/>
            <person name="Chen J."/>
            <person name="Drula E."/>
            <person name="Henrissat B."/>
            <person name="Wiebenga A."/>
            <person name="Lubbers R.J."/>
            <person name="Gomes A.C."/>
            <person name="Macurrencykelacurrency M.R."/>
            <person name="Stajich J."/>
            <person name="Grigoriev I.V."/>
            <person name="Mortensen U.H."/>
            <person name="De Vries R.P."/>
            <person name="Baker S.E."/>
            <person name="Andersen M.R."/>
        </authorList>
    </citation>
    <scope>NUCLEOTIDE SEQUENCE [LARGE SCALE GENOMIC DNA]</scope>
    <source>
        <strain evidence="2 3">CBS 449.75</strain>
    </source>
</reference>
<protein>
    <submittedName>
        <fullName evidence="2">Uncharacterized protein</fullName>
    </submittedName>
</protein>
<feature type="region of interest" description="Disordered" evidence="1">
    <location>
        <begin position="291"/>
        <end position="317"/>
    </location>
</feature>
<keyword evidence="3" id="KW-1185">Reference proteome</keyword>
<name>A0ABR4M183_9EURO</name>
<feature type="region of interest" description="Disordered" evidence="1">
    <location>
        <begin position="64"/>
        <end position="87"/>
    </location>
</feature>
<feature type="region of interest" description="Disordered" evidence="1">
    <location>
        <begin position="146"/>
        <end position="192"/>
    </location>
</feature>
<feature type="compositionally biased region" description="Low complexity" evidence="1">
    <location>
        <begin position="65"/>
        <end position="79"/>
    </location>
</feature>
<feature type="compositionally biased region" description="Polar residues" evidence="1">
    <location>
        <begin position="153"/>
        <end position="170"/>
    </location>
</feature>
<feature type="region of interest" description="Disordered" evidence="1">
    <location>
        <begin position="224"/>
        <end position="246"/>
    </location>
</feature>
<proteinExistence type="predicted"/>
<organism evidence="2 3">
    <name type="scientific">Aspergillus lucknowensis</name>
    <dbReference type="NCBI Taxonomy" id="176173"/>
    <lineage>
        <taxon>Eukaryota</taxon>
        <taxon>Fungi</taxon>
        <taxon>Dikarya</taxon>
        <taxon>Ascomycota</taxon>
        <taxon>Pezizomycotina</taxon>
        <taxon>Eurotiomycetes</taxon>
        <taxon>Eurotiomycetidae</taxon>
        <taxon>Eurotiales</taxon>
        <taxon>Aspergillaceae</taxon>
        <taxon>Aspergillus</taxon>
        <taxon>Aspergillus subgen. Nidulantes</taxon>
    </lineage>
</organism>
<evidence type="ECO:0000313" key="2">
    <source>
        <dbReference type="EMBL" id="KAL2870149.1"/>
    </source>
</evidence>
<accession>A0ABR4M183</accession>
<dbReference type="Proteomes" id="UP001610432">
    <property type="component" value="Unassembled WGS sequence"/>
</dbReference>
<evidence type="ECO:0000256" key="1">
    <source>
        <dbReference type="SAM" id="MobiDB-lite"/>
    </source>
</evidence>
<gene>
    <name evidence="2" type="ORF">BJX67DRAFT_308008</name>
</gene>
<dbReference type="RefSeq" id="XP_070889128.1">
    <property type="nucleotide sequence ID" value="XM_071027099.1"/>
</dbReference>
<feature type="compositionally biased region" description="Basic residues" evidence="1">
    <location>
        <begin position="33"/>
        <end position="42"/>
    </location>
</feature>
<feature type="region of interest" description="Disordered" evidence="1">
    <location>
        <begin position="1"/>
        <end position="42"/>
    </location>
</feature>
<feature type="compositionally biased region" description="Low complexity" evidence="1">
    <location>
        <begin position="224"/>
        <end position="239"/>
    </location>
</feature>
<dbReference type="EMBL" id="JBFXLQ010000007">
    <property type="protein sequence ID" value="KAL2870149.1"/>
    <property type="molecule type" value="Genomic_DNA"/>
</dbReference>
<dbReference type="GeneID" id="98142171"/>
<feature type="compositionally biased region" description="Low complexity" evidence="1">
    <location>
        <begin position="293"/>
        <end position="306"/>
    </location>
</feature>
<evidence type="ECO:0000313" key="3">
    <source>
        <dbReference type="Proteomes" id="UP001610432"/>
    </source>
</evidence>
<sequence length="384" mass="41601">MSRAKHPTPDSESHPQHTCSPGAQTFPLAHPPPKSKSKSHRQCLRLSSRLLLQIQQLYFSTTHASTLNGNSNSNSNTNGIANESTNGFKNANANTNVVPRSVPILELYQPSTFGKSVASAAGIASRKAHSRDMYLVQSEPFAHLPRKAGEVNVNGTKARSGSRSGTNSRAQSRRKSKSSHESSGEDNEEGRERKIRFKKRVKDTNRDDDEEEEDVVAVIYTSPTKAKSKPTKNATATATDSPPEAQLYFPLSGATWDATSPAPGRYRFRQDLEGNGLGAEGVGVVFEWEKRPASPASSSSPSPTSTGETQDDGDRFVLGVAGPSAKRPWLAQLTRRGLHVGGLDTWRGELRALMIDDGAEGGAGLYTLLVTMGVWVARREGWIH</sequence>
<comment type="caution">
    <text evidence="2">The sequence shown here is derived from an EMBL/GenBank/DDBJ whole genome shotgun (WGS) entry which is preliminary data.</text>
</comment>